<feature type="chain" id="PRO_5040737052" evidence="1">
    <location>
        <begin position="29"/>
        <end position="141"/>
    </location>
</feature>
<dbReference type="Gene3D" id="3.50.50.60">
    <property type="entry name" value="FAD/NAD(P)-binding domain"/>
    <property type="match status" value="1"/>
</dbReference>
<comment type="caution">
    <text evidence="2">The sequence shown here is derived from an EMBL/GenBank/DDBJ whole genome shotgun (WGS) entry which is preliminary data.</text>
</comment>
<protein>
    <submittedName>
        <fullName evidence="2">Uncharacterized protein</fullName>
    </submittedName>
</protein>
<evidence type="ECO:0000313" key="3">
    <source>
        <dbReference type="Proteomes" id="UP001150924"/>
    </source>
</evidence>
<name>A0A9X3J5I8_9BACT</name>
<dbReference type="PANTHER" id="PTHR46865">
    <property type="entry name" value="OXIDOREDUCTASE-RELATED"/>
    <property type="match status" value="1"/>
</dbReference>
<dbReference type="Gene3D" id="3.30.9.10">
    <property type="entry name" value="D-Amino Acid Oxidase, subunit A, domain 2"/>
    <property type="match status" value="1"/>
</dbReference>
<organism evidence="2 3">
    <name type="scientific">Nannocystis pusilla</name>
    <dbReference type="NCBI Taxonomy" id="889268"/>
    <lineage>
        <taxon>Bacteria</taxon>
        <taxon>Pseudomonadati</taxon>
        <taxon>Myxococcota</taxon>
        <taxon>Polyangia</taxon>
        <taxon>Nannocystales</taxon>
        <taxon>Nannocystaceae</taxon>
        <taxon>Nannocystis</taxon>
    </lineage>
</organism>
<gene>
    <name evidence="2" type="ORF">OV079_53250</name>
</gene>
<dbReference type="InterPro" id="IPR036188">
    <property type="entry name" value="FAD/NAD-bd_sf"/>
</dbReference>
<sequence>MVMPSRSAIWRRLVCCTPCCMNSSRATAWIRAFVSVGRLASPDEDIAGDAAVALKSRTACLPIGRQGGVDAEDPDQRRERRRAVLAYWLKRHGFEPTVVERAPGPRKTGGHAVDLFRPAMDIVEKMGCWRRSRPARRGRST</sequence>
<reference evidence="2" key="1">
    <citation type="submission" date="2022-11" db="EMBL/GenBank/DDBJ databases">
        <title>Minimal conservation of predation-associated metabolite biosynthetic gene clusters underscores biosynthetic potential of Myxococcota including descriptions for ten novel species: Archangium lansinium sp. nov., Myxococcus landrumus sp. nov., Nannocystis bai.</title>
        <authorList>
            <person name="Ahearne A."/>
            <person name="Stevens C."/>
            <person name="Phillips K."/>
        </authorList>
    </citation>
    <scope>NUCLEOTIDE SEQUENCE</scope>
    <source>
        <strain evidence="2">Na p29</strain>
    </source>
</reference>
<dbReference type="PANTHER" id="PTHR46865:SF2">
    <property type="entry name" value="MONOOXYGENASE"/>
    <property type="match status" value="1"/>
</dbReference>
<dbReference type="SUPFAM" id="SSF51905">
    <property type="entry name" value="FAD/NAD(P)-binding domain"/>
    <property type="match status" value="1"/>
</dbReference>
<keyword evidence="1" id="KW-0732">Signal</keyword>
<evidence type="ECO:0000256" key="1">
    <source>
        <dbReference type="SAM" id="SignalP"/>
    </source>
</evidence>
<proteinExistence type="predicted"/>
<feature type="signal peptide" evidence="1">
    <location>
        <begin position="1"/>
        <end position="28"/>
    </location>
</feature>
<dbReference type="EMBL" id="JAPNKE010000002">
    <property type="protein sequence ID" value="MCY1014143.1"/>
    <property type="molecule type" value="Genomic_DNA"/>
</dbReference>
<keyword evidence="3" id="KW-1185">Reference proteome</keyword>
<dbReference type="AlphaFoldDB" id="A0A9X3J5I8"/>
<evidence type="ECO:0000313" key="2">
    <source>
        <dbReference type="EMBL" id="MCY1014143.1"/>
    </source>
</evidence>
<dbReference type="Proteomes" id="UP001150924">
    <property type="component" value="Unassembled WGS sequence"/>
</dbReference>
<accession>A0A9X3J5I8</accession>
<dbReference type="InterPro" id="IPR051704">
    <property type="entry name" value="FAD_aromatic-hydroxylase"/>
</dbReference>